<feature type="compositionally biased region" description="Polar residues" evidence="1">
    <location>
        <begin position="721"/>
        <end position="733"/>
    </location>
</feature>
<evidence type="ECO:0000313" key="2">
    <source>
        <dbReference type="EMBL" id="KAA0186819.1"/>
    </source>
</evidence>
<feature type="region of interest" description="Disordered" evidence="1">
    <location>
        <begin position="695"/>
        <end position="752"/>
    </location>
</feature>
<sequence>MDLSMRDSNGVDGGSEHFFQTQPANIIQSSPNAYTLDCDREQPNGMDAVGMKSSAGSGTRFRRTRGRHQVFNVTPITNTISTDYSPATDAFQINGIDSESPYGPVKIDKLPGGFQVLDTSSVSMGSDFSDGCTASTTPETRSPITSRVLQDRPRSVTIDLDGPGSPNIMPDIILASGSVGESGITHRDRGRLALGFKSNDLYQSTGTSVASNVDYSIADYPITSRSKRSLPEMDTTSTTSTRSINAVDLHHSFVKGNDSNTYLDDSMNSGTSSLITSLTDLYGIPTTDRGSYEDSSPLADENSGGLLPSLDLNLSASFRQLYHALFDSTGHSPVDERNMVFGPNLCASMSNEAASANKVTTDTQSFGTKNSESSGISINRLLYRSLRAASLFDWGTVNLEEYTDLTSKIRTASENPQNLTLEQLGDLNNSLEQAFTRIVHSRNDCHVNMTTYRQHSDQPLFPSKRGLGPNAHFDTEQPVQKTVRSSMQTEPSDKTGLDLLKQTGNTDVNLATPISRQHIGMYMDSEHVHSHTGSHLQSHCHSLSTGQTIAFLGGPLTSDGLQCSESEYSDPYPRSLSAVPTTTDHQLGSWSISGIDQYSHDAVRCTSSADPVANYTDSCTVMTNMESSMHNSPERLTNGHMESILNGYDSSDSSTKFYHSDLVSVPVSSPTVSSAMITNATSANNIRSLPIERMPESQSGLNSHAVSSYFTPVPTDHFPDATSTLQTSQANQTSPLPHSHLPASHHQCQEQHQLQQHGLLHLLPVHSDSLCSVLSGSKSKTDSSLPNKLHEHGHLTLQPSITPTLPNCSHQPHMQQQHQPSQWVTSRLLPAYSSPIEVVAVTSGPKQPKNQHSASLTDYDNHSGSTESRPISTGQYFLLDVPTCKLSASDRPTSSESNDHGLHHAQNQLTSLNHHLRPLSDSIVTQALVSPFISDEFNWDTII</sequence>
<evidence type="ECO:0000313" key="3">
    <source>
        <dbReference type="Proteomes" id="UP000728185"/>
    </source>
</evidence>
<gene>
    <name evidence="2" type="ORF">FBUS_06732</name>
</gene>
<reference evidence="2" key="1">
    <citation type="submission" date="2019-05" db="EMBL/GenBank/DDBJ databases">
        <title>Annotation for the trematode Fasciolopsis buski.</title>
        <authorList>
            <person name="Choi Y.-J."/>
        </authorList>
    </citation>
    <scope>NUCLEOTIDE SEQUENCE</scope>
    <source>
        <strain evidence="2">HT</strain>
        <tissue evidence="2">Whole worm</tissue>
    </source>
</reference>
<keyword evidence="3" id="KW-1185">Reference proteome</keyword>
<comment type="caution">
    <text evidence="2">The sequence shown here is derived from an EMBL/GenBank/DDBJ whole genome shotgun (WGS) entry which is preliminary data.</text>
</comment>
<feature type="compositionally biased region" description="Polar residues" evidence="1">
    <location>
        <begin position="844"/>
        <end position="871"/>
    </location>
</feature>
<dbReference type="EMBL" id="LUCM01009556">
    <property type="protein sequence ID" value="KAA0186819.1"/>
    <property type="molecule type" value="Genomic_DNA"/>
</dbReference>
<dbReference type="OrthoDB" id="10029558at2759"/>
<feature type="compositionally biased region" description="Polar residues" evidence="1">
    <location>
        <begin position="797"/>
        <end position="808"/>
    </location>
</feature>
<feature type="compositionally biased region" description="Polar residues" evidence="1">
    <location>
        <begin position="696"/>
        <end position="710"/>
    </location>
</feature>
<feature type="region of interest" description="Disordered" evidence="1">
    <location>
        <begin position="797"/>
        <end position="822"/>
    </location>
</feature>
<feature type="region of interest" description="Disordered" evidence="1">
    <location>
        <begin position="842"/>
        <end position="871"/>
    </location>
</feature>
<feature type="compositionally biased region" description="Low complexity" evidence="1">
    <location>
        <begin position="734"/>
        <end position="752"/>
    </location>
</feature>
<dbReference type="Proteomes" id="UP000728185">
    <property type="component" value="Unassembled WGS sequence"/>
</dbReference>
<accession>A0A8E0RN03</accession>
<evidence type="ECO:0000256" key="1">
    <source>
        <dbReference type="SAM" id="MobiDB-lite"/>
    </source>
</evidence>
<name>A0A8E0RN03_9TREM</name>
<proteinExistence type="predicted"/>
<dbReference type="AlphaFoldDB" id="A0A8E0RN03"/>
<protein>
    <submittedName>
        <fullName evidence="2">Uncharacterized protein</fullName>
    </submittedName>
</protein>
<organism evidence="2 3">
    <name type="scientific">Fasciolopsis buskii</name>
    <dbReference type="NCBI Taxonomy" id="27845"/>
    <lineage>
        <taxon>Eukaryota</taxon>
        <taxon>Metazoa</taxon>
        <taxon>Spiralia</taxon>
        <taxon>Lophotrochozoa</taxon>
        <taxon>Platyhelminthes</taxon>
        <taxon>Trematoda</taxon>
        <taxon>Digenea</taxon>
        <taxon>Plagiorchiida</taxon>
        <taxon>Echinostomata</taxon>
        <taxon>Echinostomatoidea</taxon>
        <taxon>Fasciolidae</taxon>
        <taxon>Fasciolopsis</taxon>
    </lineage>
</organism>
<feature type="compositionally biased region" description="Low complexity" evidence="1">
    <location>
        <begin position="809"/>
        <end position="822"/>
    </location>
</feature>